<dbReference type="Gene3D" id="1.10.510.10">
    <property type="entry name" value="Transferase(Phosphotransferase) domain 1"/>
    <property type="match status" value="1"/>
</dbReference>
<protein>
    <recommendedName>
        <fullName evidence="3">Protein kinase domain-containing protein</fullName>
    </recommendedName>
</protein>
<comment type="caution">
    <text evidence="1">The sequence shown here is derived from an EMBL/GenBank/DDBJ whole genome shotgun (WGS) entry which is preliminary data.</text>
</comment>
<dbReference type="AlphaFoldDB" id="A0A8S1HSP2"/>
<evidence type="ECO:0000313" key="2">
    <source>
        <dbReference type="Proteomes" id="UP000835052"/>
    </source>
</evidence>
<reference evidence="1" key="1">
    <citation type="submission" date="2020-10" db="EMBL/GenBank/DDBJ databases">
        <authorList>
            <person name="Kikuchi T."/>
        </authorList>
    </citation>
    <scope>NUCLEOTIDE SEQUENCE</scope>
    <source>
        <strain evidence="1">NKZ352</strain>
    </source>
</reference>
<evidence type="ECO:0000313" key="1">
    <source>
        <dbReference type="EMBL" id="CAD6198308.1"/>
    </source>
</evidence>
<keyword evidence="2" id="KW-1185">Reference proteome</keyword>
<dbReference type="SUPFAM" id="SSF56112">
    <property type="entry name" value="Protein kinase-like (PK-like)"/>
    <property type="match status" value="1"/>
</dbReference>
<dbReference type="InterPro" id="IPR011009">
    <property type="entry name" value="Kinase-like_dom_sf"/>
</dbReference>
<sequence>MGYPTDADWPDMKKMPDFNRLQTDVRSDGSANQFNNSSVARYMEKFKIENQAEQLKLLQRLLCMDPTKRVSCKDALDDLWFKQDPKPTDDVFDKNPIPYPKKEYLPESENKKSMLMGVDEHSQQHNTHPQITGSLDEPANKMMRLNAQMQMPGTTVAGMFVAAPEYHQPHAGMQQPGMMQGYHPAVFAAPGQMGMMQPGMPPHQMNMIPGQPGMMLRPGQPFPPQGGMHPAMHPAANQQFVIQQQQAQQQNAQQQHWNRY</sequence>
<evidence type="ECO:0008006" key="3">
    <source>
        <dbReference type="Google" id="ProtNLM"/>
    </source>
</evidence>
<dbReference type="Proteomes" id="UP000835052">
    <property type="component" value="Unassembled WGS sequence"/>
</dbReference>
<dbReference type="OrthoDB" id="5875283at2759"/>
<accession>A0A8S1HSP2</accession>
<gene>
    <name evidence="1" type="ORF">CAUJ_LOCUS14214</name>
</gene>
<organism evidence="1 2">
    <name type="scientific">Caenorhabditis auriculariae</name>
    <dbReference type="NCBI Taxonomy" id="2777116"/>
    <lineage>
        <taxon>Eukaryota</taxon>
        <taxon>Metazoa</taxon>
        <taxon>Ecdysozoa</taxon>
        <taxon>Nematoda</taxon>
        <taxon>Chromadorea</taxon>
        <taxon>Rhabditida</taxon>
        <taxon>Rhabditina</taxon>
        <taxon>Rhabditomorpha</taxon>
        <taxon>Rhabditoidea</taxon>
        <taxon>Rhabditidae</taxon>
        <taxon>Peloderinae</taxon>
        <taxon>Caenorhabditis</taxon>
    </lineage>
</organism>
<proteinExistence type="predicted"/>
<dbReference type="EMBL" id="CAJGYM010000122">
    <property type="protein sequence ID" value="CAD6198308.1"/>
    <property type="molecule type" value="Genomic_DNA"/>
</dbReference>
<name>A0A8S1HSP2_9PELO</name>